<keyword evidence="3" id="KW-1185">Reference proteome</keyword>
<feature type="compositionally biased region" description="Acidic residues" evidence="1">
    <location>
        <begin position="134"/>
        <end position="169"/>
    </location>
</feature>
<dbReference type="Proteomes" id="UP000735302">
    <property type="component" value="Unassembled WGS sequence"/>
</dbReference>
<reference evidence="2 3" key="1">
    <citation type="journal article" date="2021" name="Elife">
        <title>Chloroplast acquisition without the gene transfer in kleptoplastic sea slugs, Plakobranchus ocellatus.</title>
        <authorList>
            <person name="Maeda T."/>
            <person name="Takahashi S."/>
            <person name="Yoshida T."/>
            <person name="Shimamura S."/>
            <person name="Takaki Y."/>
            <person name="Nagai Y."/>
            <person name="Toyoda A."/>
            <person name="Suzuki Y."/>
            <person name="Arimoto A."/>
            <person name="Ishii H."/>
            <person name="Satoh N."/>
            <person name="Nishiyama T."/>
            <person name="Hasebe M."/>
            <person name="Maruyama T."/>
            <person name="Minagawa J."/>
            <person name="Obokata J."/>
            <person name="Shigenobu S."/>
        </authorList>
    </citation>
    <scope>NUCLEOTIDE SEQUENCE [LARGE SCALE GENOMIC DNA]</scope>
</reference>
<evidence type="ECO:0000256" key="1">
    <source>
        <dbReference type="SAM" id="MobiDB-lite"/>
    </source>
</evidence>
<accession>A0AAV4E0W2</accession>
<dbReference type="AlphaFoldDB" id="A0AAV4E0W2"/>
<organism evidence="2 3">
    <name type="scientific">Plakobranchus ocellatus</name>
    <dbReference type="NCBI Taxonomy" id="259542"/>
    <lineage>
        <taxon>Eukaryota</taxon>
        <taxon>Metazoa</taxon>
        <taxon>Spiralia</taxon>
        <taxon>Lophotrochozoa</taxon>
        <taxon>Mollusca</taxon>
        <taxon>Gastropoda</taxon>
        <taxon>Heterobranchia</taxon>
        <taxon>Euthyneura</taxon>
        <taxon>Panpulmonata</taxon>
        <taxon>Sacoglossa</taxon>
        <taxon>Placobranchoidea</taxon>
        <taxon>Plakobranchidae</taxon>
        <taxon>Plakobranchus</taxon>
    </lineage>
</organism>
<sequence length="169" mass="18892">METGSSVQQANRTAPAVQSADLTLNDGTCQTACLSQVSPPPLLKPSSILRQSFSPLKAREWPEDQALEVGASQEMTSADINRLLKSNGMSVADGNSGIHVRSVHQLSQEDEKGSGSKPKGQSVLERRMRRREEEEKEEDDEEVEEDDDDDDDDDDDEEEEEEEIETWHY</sequence>
<proteinExistence type="predicted"/>
<dbReference type="EMBL" id="BLXT01008548">
    <property type="protein sequence ID" value="GFO49939.1"/>
    <property type="molecule type" value="Genomic_DNA"/>
</dbReference>
<evidence type="ECO:0000313" key="3">
    <source>
        <dbReference type="Proteomes" id="UP000735302"/>
    </source>
</evidence>
<name>A0AAV4E0W2_9GAST</name>
<feature type="region of interest" description="Disordered" evidence="1">
    <location>
        <begin position="88"/>
        <end position="169"/>
    </location>
</feature>
<comment type="caution">
    <text evidence="2">The sequence shown here is derived from an EMBL/GenBank/DDBJ whole genome shotgun (WGS) entry which is preliminary data.</text>
</comment>
<feature type="compositionally biased region" description="Basic and acidic residues" evidence="1">
    <location>
        <begin position="124"/>
        <end position="133"/>
    </location>
</feature>
<gene>
    <name evidence="2" type="ORF">PoB_007644400</name>
</gene>
<evidence type="ECO:0000313" key="2">
    <source>
        <dbReference type="EMBL" id="GFO49939.1"/>
    </source>
</evidence>
<protein>
    <submittedName>
        <fullName evidence="2">Uncharacterized protein</fullName>
    </submittedName>
</protein>